<dbReference type="NCBIfam" id="TIGR00676">
    <property type="entry name" value="fadh2"/>
    <property type="match status" value="1"/>
</dbReference>
<dbReference type="CDD" id="cd00537">
    <property type="entry name" value="MTHFR"/>
    <property type="match status" value="1"/>
</dbReference>
<evidence type="ECO:0000256" key="11">
    <source>
        <dbReference type="ARBA" id="ARBA00048628"/>
    </source>
</evidence>
<accession>A0AAE3DXB0</accession>
<dbReference type="PANTHER" id="PTHR45754">
    <property type="entry name" value="METHYLENETETRAHYDROFOLATE REDUCTASE"/>
    <property type="match status" value="1"/>
</dbReference>
<evidence type="ECO:0000256" key="8">
    <source>
        <dbReference type="ARBA" id="ARBA00023027"/>
    </source>
</evidence>
<proteinExistence type="inferred from homology"/>
<dbReference type="GO" id="GO:0071949">
    <property type="term" value="F:FAD binding"/>
    <property type="evidence" value="ECO:0007669"/>
    <property type="project" value="TreeGrafter"/>
</dbReference>
<evidence type="ECO:0000313" key="14">
    <source>
        <dbReference type="Proteomes" id="UP001198242"/>
    </source>
</evidence>
<keyword evidence="9" id="KW-0486">Methionine biosynthesis</keyword>
<gene>
    <name evidence="13" type="primary">metF</name>
    <name evidence="13" type="ORF">LKE05_02970</name>
</gene>
<protein>
    <recommendedName>
        <fullName evidence="12">Methylenetetrahydrofolate reductase</fullName>
        <ecNumber evidence="12">1.5.1.54</ecNumber>
    </recommendedName>
</protein>
<dbReference type="SUPFAM" id="SSF51730">
    <property type="entry name" value="FAD-linked oxidoreductase"/>
    <property type="match status" value="1"/>
</dbReference>
<dbReference type="InterPro" id="IPR003171">
    <property type="entry name" value="Mehydrof_redctse-like"/>
</dbReference>
<dbReference type="EMBL" id="JAJEQM010000003">
    <property type="protein sequence ID" value="MCC2209757.1"/>
    <property type="molecule type" value="Genomic_DNA"/>
</dbReference>
<reference evidence="13 14" key="1">
    <citation type="submission" date="2021-10" db="EMBL/GenBank/DDBJ databases">
        <title>Anaerobic single-cell dispensing facilitates the cultivation of human gut bacteria.</title>
        <authorList>
            <person name="Afrizal A."/>
        </authorList>
    </citation>
    <scope>NUCLEOTIDE SEQUENCE [LARGE SCALE GENOMIC DNA]</scope>
    <source>
        <strain evidence="13 14">CLA-AA-H232</strain>
    </source>
</reference>
<evidence type="ECO:0000256" key="2">
    <source>
        <dbReference type="ARBA" id="ARBA00004777"/>
    </source>
</evidence>
<dbReference type="AlphaFoldDB" id="A0AAE3DXB0"/>
<evidence type="ECO:0000256" key="7">
    <source>
        <dbReference type="ARBA" id="ARBA00023002"/>
    </source>
</evidence>
<evidence type="ECO:0000256" key="4">
    <source>
        <dbReference type="ARBA" id="ARBA00022605"/>
    </source>
</evidence>
<comment type="similarity">
    <text evidence="3 12">Belongs to the methylenetetrahydrofolate reductase family.</text>
</comment>
<keyword evidence="14" id="KW-1185">Reference proteome</keyword>
<evidence type="ECO:0000256" key="3">
    <source>
        <dbReference type="ARBA" id="ARBA00006743"/>
    </source>
</evidence>
<comment type="pathway">
    <text evidence="10">Amino-acid biosynthesis; L-methionine biosynthesis via de novo pathway.</text>
</comment>
<comment type="pathway">
    <text evidence="2 12">One-carbon metabolism; tetrahydrofolate interconversion.</text>
</comment>
<dbReference type="Pfam" id="PF02219">
    <property type="entry name" value="MTHFR"/>
    <property type="match status" value="1"/>
</dbReference>
<keyword evidence="8" id="KW-0520">NAD</keyword>
<keyword evidence="7 12" id="KW-0560">Oxidoreductase</keyword>
<evidence type="ECO:0000313" key="13">
    <source>
        <dbReference type="EMBL" id="MCC2209757.1"/>
    </source>
</evidence>
<keyword evidence="6 12" id="KW-0274">FAD</keyword>
<dbReference type="GO" id="GO:0035999">
    <property type="term" value="P:tetrahydrofolate interconversion"/>
    <property type="evidence" value="ECO:0007669"/>
    <property type="project" value="TreeGrafter"/>
</dbReference>
<comment type="caution">
    <text evidence="13">The sequence shown here is derived from an EMBL/GenBank/DDBJ whole genome shotgun (WGS) entry which is preliminary data.</text>
</comment>
<dbReference type="GO" id="GO:0106312">
    <property type="term" value="F:methylenetetrahydrofolate reductase (NADH) activity"/>
    <property type="evidence" value="ECO:0007669"/>
    <property type="project" value="UniProtKB-EC"/>
</dbReference>
<dbReference type="PANTHER" id="PTHR45754:SF3">
    <property type="entry name" value="METHYLENETETRAHYDROFOLATE REDUCTASE (NADPH)"/>
    <property type="match status" value="1"/>
</dbReference>
<dbReference type="EC" id="1.5.1.54" evidence="12"/>
<sequence length="289" mass="31960">MFIRDIFAQKKPVLSFEVFPPKKDSGLDNVISAVDELSKMPIDYMSVTYGAGGSNSKNTAYIASHLKNNLSIPSLAHLTCVANSKDDIKVKLQEYKDLGIENILALRGDKPKDYDGEIFPGYHYANELVEAIKDFGDFCVGGACYPECHPDSPSLDADIENLKVKVDAGVDFLVTQMFFDNDEFYKFRDKLAKKGINKPITAGIMPLTNAGQIQRMAILSGGASMPSKFLRMISKYQDNPEALKQAGIAYAVDQIIDLLSNDIDGIHLYTMNKPETAQKIVNVINNLFV</sequence>
<evidence type="ECO:0000256" key="12">
    <source>
        <dbReference type="RuleBase" id="RU003862"/>
    </source>
</evidence>
<evidence type="ECO:0000256" key="5">
    <source>
        <dbReference type="ARBA" id="ARBA00022630"/>
    </source>
</evidence>
<evidence type="ECO:0000256" key="6">
    <source>
        <dbReference type="ARBA" id="ARBA00022827"/>
    </source>
</evidence>
<dbReference type="InterPro" id="IPR029041">
    <property type="entry name" value="FAD-linked_oxidoreductase-like"/>
</dbReference>
<organism evidence="13 14">
    <name type="scientific">Hominilimicola fabiformis</name>
    <dbReference type="NCBI Taxonomy" id="2885356"/>
    <lineage>
        <taxon>Bacteria</taxon>
        <taxon>Bacillati</taxon>
        <taxon>Bacillota</taxon>
        <taxon>Clostridia</taxon>
        <taxon>Eubacteriales</taxon>
        <taxon>Oscillospiraceae</taxon>
        <taxon>Hominilimicola</taxon>
    </lineage>
</organism>
<dbReference type="Gene3D" id="3.20.20.220">
    <property type="match status" value="1"/>
</dbReference>
<comment type="catalytic activity">
    <reaction evidence="11">
        <text>(6S)-5-methyl-5,6,7,8-tetrahydrofolate + NAD(+) = (6R)-5,10-methylene-5,6,7,8-tetrahydrofolate + NADH + H(+)</text>
        <dbReference type="Rhea" id="RHEA:19821"/>
        <dbReference type="ChEBI" id="CHEBI:15378"/>
        <dbReference type="ChEBI" id="CHEBI:15636"/>
        <dbReference type="ChEBI" id="CHEBI:18608"/>
        <dbReference type="ChEBI" id="CHEBI:57540"/>
        <dbReference type="ChEBI" id="CHEBI:57945"/>
        <dbReference type="EC" id="1.5.1.54"/>
    </reaction>
    <physiologicalReaction direction="right-to-left" evidence="11">
        <dbReference type="Rhea" id="RHEA:19823"/>
    </physiologicalReaction>
</comment>
<evidence type="ECO:0000256" key="9">
    <source>
        <dbReference type="ARBA" id="ARBA00023167"/>
    </source>
</evidence>
<dbReference type="GO" id="GO:0009086">
    <property type="term" value="P:methionine biosynthetic process"/>
    <property type="evidence" value="ECO:0007669"/>
    <property type="project" value="UniProtKB-KW"/>
</dbReference>
<keyword evidence="4" id="KW-0028">Amino-acid biosynthesis</keyword>
<name>A0AAE3DXB0_9FIRM</name>
<dbReference type="Proteomes" id="UP001198242">
    <property type="component" value="Unassembled WGS sequence"/>
</dbReference>
<evidence type="ECO:0000256" key="1">
    <source>
        <dbReference type="ARBA" id="ARBA00001974"/>
    </source>
</evidence>
<dbReference type="GO" id="GO:0005829">
    <property type="term" value="C:cytosol"/>
    <property type="evidence" value="ECO:0007669"/>
    <property type="project" value="InterPro"/>
</dbReference>
<evidence type="ECO:0000256" key="10">
    <source>
        <dbReference type="ARBA" id="ARBA00034478"/>
    </source>
</evidence>
<dbReference type="RefSeq" id="WP_022230960.1">
    <property type="nucleotide sequence ID" value="NZ_JAJEQM010000003.1"/>
</dbReference>
<keyword evidence="5 12" id="KW-0285">Flavoprotein</keyword>
<dbReference type="InterPro" id="IPR004620">
    <property type="entry name" value="MTHF_reductase_bac"/>
</dbReference>
<comment type="cofactor">
    <cofactor evidence="1 12">
        <name>FAD</name>
        <dbReference type="ChEBI" id="CHEBI:57692"/>
    </cofactor>
</comment>